<dbReference type="GO" id="GO:0005829">
    <property type="term" value="C:cytosol"/>
    <property type="evidence" value="ECO:0007669"/>
    <property type="project" value="TreeGrafter"/>
</dbReference>
<feature type="modified residue" description="Glycine radical" evidence="3">
    <location>
        <position position="306"/>
    </location>
</feature>
<feature type="region of interest" description="Disordered" evidence="4">
    <location>
        <begin position="197"/>
        <end position="219"/>
    </location>
</feature>
<keyword evidence="2 7" id="KW-0456">Lyase</keyword>
<dbReference type="AlphaFoldDB" id="A0A377AW58"/>
<dbReference type="EMBL" id="UGED01000006">
    <property type="protein sequence ID" value="STL37486.1"/>
    <property type="molecule type" value="Genomic_DNA"/>
</dbReference>
<evidence type="ECO:0000256" key="4">
    <source>
        <dbReference type="SAM" id="MobiDB-lite"/>
    </source>
</evidence>
<dbReference type="PROSITE" id="PS51149">
    <property type="entry name" value="GLY_RADICAL_2"/>
    <property type="match status" value="1"/>
</dbReference>
<evidence type="ECO:0000259" key="5">
    <source>
        <dbReference type="PROSITE" id="PS51149"/>
    </source>
</evidence>
<keyword evidence="7" id="KW-0808">Transferase</keyword>
<organism evidence="7 8">
    <name type="scientific">Escherichia coli</name>
    <dbReference type="NCBI Taxonomy" id="562"/>
    <lineage>
        <taxon>Bacteria</taxon>
        <taxon>Pseudomonadati</taxon>
        <taxon>Pseudomonadota</taxon>
        <taxon>Gammaproteobacteria</taxon>
        <taxon>Enterobacterales</taxon>
        <taxon>Enterobacteriaceae</taxon>
        <taxon>Escherichia</taxon>
    </lineage>
</organism>
<gene>
    <name evidence="7" type="primary">pflF_3</name>
    <name evidence="7" type="ORF">NCTC9962_02341</name>
</gene>
<dbReference type="InterPro" id="IPR001150">
    <property type="entry name" value="Gly_radical"/>
</dbReference>
<dbReference type="InterPro" id="IPR004184">
    <property type="entry name" value="PFL_dom"/>
</dbReference>
<dbReference type="GO" id="GO:0043722">
    <property type="term" value="F:4-hydroxyphenylacetate decarboxylase activity"/>
    <property type="evidence" value="ECO:0007669"/>
    <property type="project" value="UniProtKB-EC"/>
</dbReference>
<proteinExistence type="predicted"/>
<dbReference type="InterPro" id="IPR051215">
    <property type="entry name" value="GRE"/>
</dbReference>
<dbReference type="Pfam" id="PF02901">
    <property type="entry name" value="PFL-like"/>
    <property type="match status" value="1"/>
</dbReference>
<dbReference type="Proteomes" id="UP000254052">
    <property type="component" value="Unassembled WGS sequence"/>
</dbReference>
<evidence type="ECO:0000313" key="8">
    <source>
        <dbReference type="Proteomes" id="UP000254052"/>
    </source>
</evidence>
<evidence type="ECO:0000256" key="3">
    <source>
        <dbReference type="PROSITE-ProRule" id="PRU00493"/>
    </source>
</evidence>
<accession>A0A377AW58</accession>
<evidence type="ECO:0000256" key="1">
    <source>
        <dbReference type="ARBA" id="ARBA00022818"/>
    </source>
</evidence>
<evidence type="ECO:0000259" key="6">
    <source>
        <dbReference type="PROSITE" id="PS51554"/>
    </source>
</evidence>
<name>A0A377AW58_ECOLX</name>
<dbReference type="PROSITE" id="PS51554">
    <property type="entry name" value="PFL"/>
    <property type="match status" value="1"/>
</dbReference>
<dbReference type="Pfam" id="PF01228">
    <property type="entry name" value="Gly_radical"/>
    <property type="match status" value="1"/>
</dbReference>
<keyword evidence="7" id="KW-0012">Acyltransferase</keyword>
<dbReference type="PANTHER" id="PTHR43641:SF2">
    <property type="entry name" value="DEHYDRATASE YBIW-RELATED"/>
    <property type="match status" value="1"/>
</dbReference>
<dbReference type="EC" id="2.3.1.54" evidence="7"/>
<keyword evidence="7" id="KW-0670">Pyruvate</keyword>
<keyword evidence="1 3" id="KW-0556">Organic radical</keyword>
<dbReference type="Gene3D" id="3.20.70.20">
    <property type="match status" value="1"/>
</dbReference>
<sequence>MFLPQEKALSAGNFNNFDEVMDAWDTQIRYYTRKSIEIEYVVDTMLEENVHDILCSALVDDCIERAKSIKQGGAKYDWVSGLQVGIANLGNSLAAVKKLVFEQGAIGQQQLAAALADDFDGLTHEQLRQRLINGAPKYGNDDDTVDTLLARAYQTYIDELKQYHNPRYGRGPVGGNYYAGTSSISANVPFGAQTMATPDGRKAHTPLAEGASPASGTDHLGPTAVIGSVGKLPTAAILGGVLLNQKLNPATLENESDKQKLMILLRTFFEVHKGWHIQYNIVSRETLLDAKKHPDQYRDLVVACRGLFRVLHRALSRRSGRYHRPY</sequence>
<feature type="domain" description="Glycine radical" evidence="5">
    <location>
        <begin position="209"/>
        <end position="326"/>
    </location>
</feature>
<dbReference type="EC" id="4.1.1.83" evidence="7"/>
<dbReference type="PANTHER" id="PTHR43641">
    <property type="entry name" value="FORMATE ACETYLTRANSFERASE 3-RELATED"/>
    <property type="match status" value="1"/>
</dbReference>
<dbReference type="SUPFAM" id="SSF51998">
    <property type="entry name" value="PFL-like glycyl radical enzymes"/>
    <property type="match status" value="1"/>
</dbReference>
<protein>
    <submittedName>
        <fullName evidence="7">Putative formate acetyltransferase 3 (Pyruvate formate lyase 3)</fullName>
        <ecNumber evidence="7">2.3.1.54</ecNumber>
        <ecNumber evidence="7">4.1.1.83</ecNumber>
    </submittedName>
</protein>
<evidence type="ECO:0000313" key="7">
    <source>
        <dbReference type="EMBL" id="STL37486.1"/>
    </source>
</evidence>
<feature type="domain" description="PFL" evidence="6">
    <location>
        <begin position="1"/>
        <end position="202"/>
    </location>
</feature>
<evidence type="ECO:0000256" key="2">
    <source>
        <dbReference type="ARBA" id="ARBA00023239"/>
    </source>
</evidence>
<reference evidence="7 8" key="1">
    <citation type="submission" date="2018-06" db="EMBL/GenBank/DDBJ databases">
        <authorList>
            <consortium name="Pathogen Informatics"/>
            <person name="Doyle S."/>
        </authorList>
    </citation>
    <scope>NUCLEOTIDE SEQUENCE [LARGE SCALE GENOMIC DNA]</scope>
    <source>
        <strain evidence="7 8">NCTC9962</strain>
    </source>
</reference>
<dbReference type="GO" id="GO:0008861">
    <property type="term" value="F:formate C-acetyltransferase activity"/>
    <property type="evidence" value="ECO:0007669"/>
    <property type="project" value="UniProtKB-EC"/>
</dbReference>